<reference evidence="2 3" key="1">
    <citation type="submission" date="2016-05" db="EMBL/GenBank/DDBJ databases">
        <title>First whole genome sequencing of Entamoeba histolytica HM1:IMSS-clone-6.</title>
        <authorList>
            <person name="Mukherjee Avik.K."/>
            <person name="Izumyama S."/>
            <person name="Nakada-Tsukui K."/>
            <person name="Nozaki T."/>
        </authorList>
    </citation>
    <scope>NUCLEOTIDE SEQUENCE [LARGE SCALE GENOMIC DNA]</scope>
    <source>
        <strain evidence="2 3">HM1:IMSS clone 6</strain>
    </source>
</reference>
<evidence type="ECO:0000256" key="1">
    <source>
        <dbReference type="SAM" id="Coils"/>
    </source>
</evidence>
<name>A0A175JDD9_ENTHI</name>
<sequence length="57" mass="6777">MQVEEAGIIDKINQETQLLNEEVKRLMASYQNEKQQCDELQKSCLSFLFFMLYKTNN</sequence>
<gene>
    <name evidence="2" type="ORF">CL6EHI_151550</name>
</gene>
<protein>
    <submittedName>
        <fullName evidence="2">Uncharacterized protein</fullName>
    </submittedName>
</protein>
<dbReference type="VEuPathDB" id="AmoebaDB:KM1_185160"/>
<evidence type="ECO:0000313" key="3">
    <source>
        <dbReference type="Proteomes" id="UP000078387"/>
    </source>
</evidence>
<dbReference type="eggNOG" id="ENOG502RI6J">
    <property type="taxonomic scope" value="Eukaryota"/>
</dbReference>
<accession>A0A175JDD9</accession>
<dbReference type="VEuPathDB" id="AmoebaDB:EHI7A_108170"/>
<keyword evidence="1" id="KW-0175">Coiled coil</keyword>
<dbReference type="VEuPathDB" id="AmoebaDB:EHI5A_146600"/>
<feature type="coiled-coil region" evidence="1">
    <location>
        <begin position="9"/>
        <end position="43"/>
    </location>
</feature>
<organism evidence="2 3">
    <name type="scientific">Entamoeba histolytica</name>
    <dbReference type="NCBI Taxonomy" id="5759"/>
    <lineage>
        <taxon>Eukaryota</taxon>
        <taxon>Amoebozoa</taxon>
        <taxon>Evosea</taxon>
        <taxon>Archamoebae</taxon>
        <taxon>Mastigamoebida</taxon>
        <taxon>Entamoebidae</taxon>
        <taxon>Entamoeba</taxon>
    </lineage>
</organism>
<evidence type="ECO:0000313" key="2">
    <source>
        <dbReference type="EMBL" id="GAT91402.1"/>
    </source>
</evidence>
<dbReference type="EMBL" id="BDEQ01000001">
    <property type="protein sequence ID" value="GAT91402.1"/>
    <property type="molecule type" value="Genomic_DNA"/>
</dbReference>
<dbReference type="VEuPathDB" id="AmoebaDB:EHI_151550"/>
<dbReference type="AlphaFoldDB" id="A0A175JDD9"/>
<proteinExistence type="predicted"/>
<comment type="caution">
    <text evidence="2">The sequence shown here is derived from an EMBL/GenBank/DDBJ whole genome shotgun (WGS) entry which is preliminary data.</text>
</comment>
<dbReference type="Proteomes" id="UP000078387">
    <property type="component" value="Unassembled WGS sequence"/>
</dbReference>